<accession>A0A0A9XJJ0</accession>
<dbReference type="EMBL" id="GBHO01026334">
    <property type="protein sequence ID" value="JAG17270.1"/>
    <property type="molecule type" value="Transcribed_RNA"/>
</dbReference>
<proteinExistence type="predicted"/>
<dbReference type="GO" id="GO:0003964">
    <property type="term" value="F:RNA-directed DNA polymerase activity"/>
    <property type="evidence" value="ECO:0007669"/>
    <property type="project" value="UniProtKB-KW"/>
</dbReference>
<evidence type="ECO:0000313" key="1">
    <source>
        <dbReference type="EMBL" id="JAG17270.1"/>
    </source>
</evidence>
<feature type="non-terminal residue" evidence="1">
    <location>
        <position position="1"/>
    </location>
</feature>
<reference evidence="1" key="1">
    <citation type="journal article" date="2014" name="PLoS ONE">
        <title>Transcriptome-Based Identification of ABC Transporters in the Western Tarnished Plant Bug Lygus hesperus.</title>
        <authorList>
            <person name="Hull J.J."/>
            <person name="Chaney K."/>
            <person name="Geib S.M."/>
            <person name="Fabrick J.A."/>
            <person name="Brent C.S."/>
            <person name="Walsh D."/>
            <person name="Lavine L.C."/>
        </authorList>
    </citation>
    <scope>NUCLEOTIDE SEQUENCE</scope>
</reference>
<protein>
    <submittedName>
        <fullName evidence="1">RNA-directed DNA polymerase from mobile element jockey</fullName>
    </submittedName>
</protein>
<dbReference type="PANTHER" id="PTHR36688:SF2">
    <property type="entry name" value="ENDONUCLEASE_EXONUCLEASE_PHOSPHATASE DOMAIN-CONTAINING PROTEIN"/>
    <property type="match status" value="1"/>
</dbReference>
<dbReference type="PANTHER" id="PTHR36688">
    <property type="entry name" value="ENDO/EXONUCLEASE/PHOSPHATASE DOMAIN-CONTAINING PROTEIN"/>
    <property type="match status" value="1"/>
</dbReference>
<name>A0A0A9XJJ0_LYGHE</name>
<feature type="non-terminal residue" evidence="1">
    <location>
        <position position="121"/>
    </location>
</feature>
<dbReference type="AlphaFoldDB" id="A0A0A9XJJ0"/>
<sequence length="121" mass="13891">NQPPLEAPENEYLMAPFDMNELKAVLQNRSPSSAPGKDDIAYKLLDQLPSNYKAKLLCFINEFWSSGRFPEEWHDYIVIPILKPGKPGEVADSYRPIALASCVMKTLERMIKNRLQWHVES</sequence>
<keyword evidence="1" id="KW-0695">RNA-directed DNA polymerase</keyword>
<organism evidence="1">
    <name type="scientific">Lygus hesperus</name>
    <name type="common">Western plant bug</name>
    <dbReference type="NCBI Taxonomy" id="30085"/>
    <lineage>
        <taxon>Eukaryota</taxon>
        <taxon>Metazoa</taxon>
        <taxon>Ecdysozoa</taxon>
        <taxon>Arthropoda</taxon>
        <taxon>Hexapoda</taxon>
        <taxon>Insecta</taxon>
        <taxon>Pterygota</taxon>
        <taxon>Neoptera</taxon>
        <taxon>Paraneoptera</taxon>
        <taxon>Hemiptera</taxon>
        <taxon>Heteroptera</taxon>
        <taxon>Panheteroptera</taxon>
        <taxon>Cimicomorpha</taxon>
        <taxon>Miridae</taxon>
        <taxon>Mirini</taxon>
        <taxon>Lygus</taxon>
    </lineage>
</organism>
<keyword evidence="1" id="KW-0548">Nucleotidyltransferase</keyword>
<gene>
    <name evidence="1" type="primary">pol_125</name>
    <name evidence="1" type="ORF">CM83_626</name>
</gene>
<keyword evidence="1" id="KW-0808">Transferase</keyword>
<dbReference type="InterPro" id="IPR052560">
    <property type="entry name" value="RdDP_mobile_element"/>
</dbReference>
<reference evidence="1" key="2">
    <citation type="submission" date="2014-07" db="EMBL/GenBank/DDBJ databases">
        <authorList>
            <person name="Hull J."/>
        </authorList>
    </citation>
    <scope>NUCLEOTIDE SEQUENCE</scope>
</reference>